<protein>
    <recommendedName>
        <fullName evidence="7">D-amino-acid oxidase</fullName>
        <ecNumber evidence="6">1.4.3.3</ecNumber>
    </recommendedName>
</protein>
<dbReference type="SUPFAM" id="SSF54373">
    <property type="entry name" value="FAD-linked reductases, C-terminal domain"/>
    <property type="match status" value="1"/>
</dbReference>
<comment type="caution">
    <text evidence="10">The sequence shown here is derived from an EMBL/GenBank/DDBJ whole genome shotgun (WGS) entry which is preliminary data.</text>
</comment>
<comment type="cofactor">
    <cofactor evidence="1">
        <name>FAD</name>
        <dbReference type="ChEBI" id="CHEBI:57692"/>
    </cofactor>
</comment>
<reference evidence="10 11" key="1">
    <citation type="submission" date="2022-11" db="EMBL/GenBank/DDBJ databases">
        <title>Minimal conservation of predation-associated metabolite biosynthetic gene clusters underscores biosynthetic potential of Myxococcota including descriptions for ten novel species: Archangium lansinium sp. nov., Myxococcus landrumus sp. nov., Nannocystis bai.</title>
        <authorList>
            <person name="Ahearne A."/>
            <person name="Stevens C."/>
            <person name="Phillips K."/>
        </authorList>
    </citation>
    <scope>NUCLEOTIDE SEQUENCE [LARGE SCALE GENOMIC DNA]</scope>
    <source>
        <strain evidence="10 11">MIWBW</strain>
    </source>
</reference>
<dbReference type="Proteomes" id="UP001207654">
    <property type="component" value="Unassembled WGS sequence"/>
</dbReference>
<evidence type="ECO:0000256" key="8">
    <source>
        <dbReference type="ARBA" id="ARBA00049547"/>
    </source>
</evidence>
<evidence type="ECO:0000256" key="5">
    <source>
        <dbReference type="ARBA" id="ARBA00023002"/>
    </source>
</evidence>
<feature type="domain" description="FAD dependent oxidoreductase" evidence="9">
    <location>
        <begin position="2"/>
        <end position="309"/>
    </location>
</feature>
<dbReference type="PROSITE" id="PS00677">
    <property type="entry name" value="DAO"/>
    <property type="match status" value="1"/>
</dbReference>
<proteinExistence type="inferred from homology"/>
<dbReference type="Gene3D" id="3.30.9.10">
    <property type="entry name" value="D-Amino Acid Oxidase, subunit A, domain 2"/>
    <property type="match status" value="1"/>
</dbReference>
<evidence type="ECO:0000256" key="3">
    <source>
        <dbReference type="ARBA" id="ARBA00022630"/>
    </source>
</evidence>
<evidence type="ECO:0000256" key="7">
    <source>
        <dbReference type="ARBA" id="ARBA00039751"/>
    </source>
</evidence>
<comment type="similarity">
    <text evidence="2">Belongs to the DAMOX/DASOX family.</text>
</comment>
<keyword evidence="5" id="KW-0560">Oxidoreductase</keyword>
<dbReference type="SUPFAM" id="SSF51971">
    <property type="entry name" value="Nucleotide-binding domain"/>
    <property type="match status" value="1"/>
</dbReference>
<dbReference type="Pfam" id="PF01266">
    <property type="entry name" value="DAO"/>
    <property type="match status" value="1"/>
</dbReference>
<keyword evidence="3" id="KW-0285">Flavoprotein</keyword>
<evidence type="ECO:0000256" key="4">
    <source>
        <dbReference type="ARBA" id="ARBA00022827"/>
    </source>
</evidence>
<dbReference type="InterPro" id="IPR023209">
    <property type="entry name" value="DAO"/>
</dbReference>
<sequence>MRVVILGCGVSGLSCGVRLLEAGHSVEIWARELPPHTTSDVAAAVWYPYRAFPQERVTAWAGRTLEELCTLATQPDTGVRRVLGIELLLWPAPDPWWSPSVPGFRRATPAELLPGFVDGFVFEAPVIDMRRYLPYLLARFRRLGGSVLQREVRSLDEAFEVAPLVINCTGLGSRSLLGDETLFPIRGEVLRVAPLPLERFLLDEQDEARGMTYLIPRIDDCILGGTAVEGSWSLEPDPAQAEAILARAARLLPPGTRLQVLQHLVGLRPGRPAVRLELEQVGGRHVLHNYGHGGAGVTLSWGCAEEVVSLVSQVAGDASRVGPARHPSSTGRTHGK</sequence>
<dbReference type="PANTHER" id="PTHR11530:SF11">
    <property type="entry name" value="D-ASPARTATE OXIDASE"/>
    <property type="match status" value="1"/>
</dbReference>
<keyword evidence="4" id="KW-0274">FAD</keyword>
<comment type="catalytic activity">
    <reaction evidence="8">
        <text>a D-alpha-amino acid + O2 + H2O = a 2-oxocarboxylate + H2O2 + NH4(+)</text>
        <dbReference type="Rhea" id="RHEA:21816"/>
        <dbReference type="ChEBI" id="CHEBI:15377"/>
        <dbReference type="ChEBI" id="CHEBI:15379"/>
        <dbReference type="ChEBI" id="CHEBI:16240"/>
        <dbReference type="ChEBI" id="CHEBI:28938"/>
        <dbReference type="ChEBI" id="CHEBI:35179"/>
        <dbReference type="ChEBI" id="CHEBI:59871"/>
        <dbReference type="EC" id="1.4.3.3"/>
    </reaction>
    <physiologicalReaction direction="left-to-right" evidence="8">
        <dbReference type="Rhea" id="RHEA:21817"/>
    </physiologicalReaction>
</comment>
<dbReference type="Gene3D" id="3.40.50.720">
    <property type="entry name" value="NAD(P)-binding Rossmann-like Domain"/>
    <property type="match status" value="1"/>
</dbReference>
<evidence type="ECO:0000256" key="6">
    <source>
        <dbReference type="ARBA" id="ARBA00039101"/>
    </source>
</evidence>
<evidence type="ECO:0000259" key="9">
    <source>
        <dbReference type="Pfam" id="PF01266"/>
    </source>
</evidence>
<dbReference type="PROSITE" id="PS51257">
    <property type="entry name" value="PROKAR_LIPOPROTEIN"/>
    <property type="match status" value="1"/>
</dbReference>
<evidence type="ECO:0000313" key="10">
    <source>
        <dbReference type="EMBL" id="MCY1081247.1"/>
    </source>
</evidence>
<evidence type="ECO:0000313" key="11">
    <source>
        <dbReference type="Proteomes" id="UP001207654"/>
    </source>
</evidence>
<dbReference type="PANTHER" id="PTHR11530">
    <property type="entry name" value="D-AMINO ACID OXIDASE"/>
    <property type="match status" value="1"/>
</dbReference>
<keyword evidence="11" id="KW-1185">Reference proteome</keyword>
<name>A0ABT4AK70_9BACT</name>
<accession>A0ABT4AK70</accession>
<dbReference type="InterPro" id="IPR006181">
    <property type="entry name" value="D-amino_acid_oxidase_CS"/>
</dbReference>
<gene>
    <name evidence="10" type="ORF">OV287_43025</name>
</gene>
<evidence type="ECO:0000256" key="1">
    <source>
        <dbReference type="ARBA" id="ARBA00001974"/>
    </source>
</evidence>
<dbReference type="EC" id="1.4.3.3" evidence="6"/>
<dbReference type="PIRSF" id="PIRSF000189">
    <property type="entry name" value="D-aa_oxidase"/>
    <property type="match status" value="1"/>
</dbReference>
<organism evidence="10 11">
    <name type="scientific">Archangium lansingense</name>
    <dbReference type="NCBI Taxonomy" id="2995310"/>
    <lineage>
        <taxon>Bacteria</taxon>
        <taxon>Pseudomonadati</taxon>
        <taxon>Myxococcota</taxon>
        <taxon>Myxococcia</taxon>
        <taxon>Myxococcales</taxon>
        <taxon>Cystobacterineae</taxon>
        <taxon>Archangiaceae</taxon>
        <taxon>Archangium</taxon>
    </lineage>
</organism>
<evidence type="ECO:0000256" key="2">
    <source>
        <dbReference type="ARBA" id="ARBA00006730"/>
    </source>
</evidence>
<dbReference type="EMBL" id="JAPNKA010000001">
    <property type="protein sequence ID" value="MCY1081247.1"/>
    <property type="molecule type" value="Genomic_DNA"/>
</dbReference>
<dbReference type="InterPro" id="IPR006076">
    <property type="entry name" value="FAD-dep_OxRdtase"/>
</dbReference>
<dbReference type="RefSeq" id="WP_267539852.1">
    <property type="nucleotide sequence ID" value="NZ_JAPNKA010000001.1"/>
</dbReference>